<evidence type="ECO:0000313" key="13">
    <source>
        <dbReference type="Proteomes" id="UP000001396"/>
    </source>
</evidence>
<evidence type="ECO:0000256" key="7">
    <source>
        <dbReference type="ARBA" id="ARBA00023121"/>
    </source>
</evidence>
<dbReference type="PANTHER" id="PTHR31764">
    <property type="entry name" value="PROTEIN HAPLESS 2"/>
    <property type="match status" value="1"/>
</dbReference>
<keyword evidence="3" id="KW-1003">Cell membrane</keyword>
<dbReference type="STRING" id="670386.D3BJK1"/>
<evidence type="ECO:0000256" key="1">
    <source>
        <dbReference type="ARBA" id="ARBA00004251"/>
    </source>
</evidence>
<keyword evidence="5" id="KW-0732">Signal</keyword>
<dbReference type="GO" id="GO:0007338">
    <property type="term" value="P:single fertilization"/>
    <property type="evidence" value="ECO:0007669"/>
    <property type="project" value="UniProtKB-KW"/>
</dbReference>
<dbReference type="Proteomes" id="UP000001396">
    <property type="component" value="Unassembled WGS sequence"/>
</dbReference>
<dbReference type="GO" id="GO:0005886">
    <property type="term" value="C:plasma membrane"/>
    <property type="evidence" value="ECO:0007669"/>
    <property type="project" value="UniProtKB-SubCell"/>
</dbReference>
<protein>
    <recommendedName>
        <fullName evidence="11">Generative cell specific-1/HAP2 domain-containing protein</fullName>
    </recommendedName>
</protein>
<dbReference type="InParanoid" id="D3BJK1"/>
<comment type="similarity">
    <text evidence="2">Belongs to the HAP2/GCS1 family.</text>
</comment>
<comment type="caution">
    <text evidence="12">The sequence shown here is derived from an EMBL/GenBank/DDBJ whole genome shotgun (WGS) entry which is preliminary data.</text>
</comment>
<dbReference type="EMBL" id="ADBJ01000038">
    <property type="protein sequence ID" value="EFA78081.1"/>
    <property type="molecule type" value="Genomic_DNA"/>
</dbReference>
<evidence type="ECO:0000259" key="11">
    <source>
        <dbReference type="Pfam" id="PF10699"/>
    </source>
</evidence>
<organism evidence="12 13">
    <name type="scientific">Heterostelium pallidum (strain ATCC 26659 / Pp 5 / PN500)</name>
    <name type="common">Cellular slime mold</name>
    <name type="synonym">Polysphondylium pallidum</name>
    <dbReference type="NCBI Taxonomy" id="670386"/>
    <lineage>
        <taxon>Eukaryota</taxon>
        <taxon>Amoebozoa</taxon>
        <taxon>Evosea</taxon>
        <taxon>Eumycetozoa</taxon>
        <taxon>Dictyostelia</taxon>
        <taxon>Acytosteliales</taxon>
        <taxon>Acytosteliaceae</taxon>
        <taxon>Heterostelium</taxon>
    </lineage>
</organism>
<evidence type="ECO:0000256" key="9">
    <source>
        <dbReference type="ARBA" id="ARBA00023157"/>
    </source>
</evidence>
<evidence type="ECO:0000256" key="3">
    <source>
        <dbReference type="ARBA" id="ARBA00022475"/>
    </source>
</evidence>
<keyword evidence="4" id="KW-0812">Transmembrane</keyword>
<reference evidence="12 13" key="1">
    <citation type="journal article" date="2011" name="Genome Res.">
        <title>Phylogeny-wide analysis of social amoeba genomes highlights ancient origins for complex intercellular communication.</title>
        <authorList>
            <person name="Heidel A.J."/>
            <person name="Lawal H.M."/>
            <person name="Felder M."/>
            <person name="Schilde C."/>
            <person name="Helps N.R."/>
            <person name="Tunggal B."/>
            <person name="Rivero F."/>
            <person name="John U."/>
            <person name="Schleicher M."/>
            <person name="Eichinger L."/>
            <person name="Platzer M."/>
            <person name="Noegel A.A."/>
            <person name="Schaap P."/>
            <person name="Gloeckner G."/>
        </authorList>
    </citation>
    <scope>NUCLEOTIDE SEQUENCE [LARGE SCALE GENOMIC DNA]</scope>
    <source>
        <strain evidence="13">ATCC 26659 / Pp 5 / PN500</strain>
    </source>
</reference>
<evidence type="ECO:0000256" key="6">
    <source>
        <dbReference type="ARBA" id="ARBA00022989"/>
    </source>
</evidence>
<comment type="subcellular location">
    <subcellularLocation>
        <location evidence="1">Cell membrane</location>
        <topology evidence="1">Single-pass type I membrane protein</topology>
    </subcellularLocation>
</comment>
<keyword evidence="8" id="KW-0472">Membrane</keyword>
<gene>
    <name evidence="12" type="ORF">PPL_08729</name>
</gene>
<keyword evidence="7" id="KW-0446">Lipid-binding</keyword>
<dbReference type="AlphaFoldDB" id="D3BJK1"/>
<dbReference type="GeneID" id="31364207"/>
<dbReference type="InterPro" id="IPR040326">
    <property type="entry name" value="HAP2/GCS1"/>
</dbReference>
<feature type="domain" description="Generative cell specific-1/HAP2" evidence="11">
    <location>
        <begin position="94"/>
        <end position="177"/>
    </location>
</feature>
<keyword evidence="13" id="KW-1185">Reference proteome</keyword>
<accession>D3BJK1</accession>
<dbReference type="GO" id="GO:0008289">
    <property type="term" value="F:lipid binding"/>
    <property type="evidence" value="ECO:0007669"/>
    <property type="project" value="UniProtKB-KW"/>
</dbReference>
<dbReference type="FunCoup" id="D3BJK1">
    <property type="interactions" value="1"/>
</dbReference>
<dbReference type="PANTHER" id="PTHR31764:SF0">
    <property type="entry name" value="GENERATIVE CELL SPECIFIC-1_HAP2 DOMAIN-CONTAINING PROTEIN"/>
    <property type="match status" value="1"/>
</dbReference>
<keyword evidence="9" id="KW-1015">Disulfide bond</keyword>
<evidence type="ECO:0000256" key="4">
    <source>
        <dbReference type="ARBA" id="ARBA00022692"/>
    </source>
</evidence>
<name>D3BJK1_HETP5</name>
<keyword evidence="6" id="KW-1133">Transmembrane helix</keyword>
<sequence>MFVVELNVDINQDQSYEFTLNDIKNEDGTTTSLVYPVILTISKSKQYSKSTLIYRGSYSEEKYENVFYTSDYLLFSSCKDSPSDHICPTVRDSSGRSSSASYMAERPLLYDAYSIEPPMTTYDIIVNITQFNETSGATQTQTYRMGNDNLIINANGIVIKLEGDFAWRQALRTFESSIAPMNACLDNQIKKFRDQDMALYAKGKKGQYQIINYGASADIYRYTGNKNLFLQVELGGKQTSVLTNKIKADNFAYAYKESPAVFVSNRLETFESMSTDGILYIQTKNIGATKEQYDLNVLNCTNGITVNTPSQVFTMKPNEIFESKFEIRTVTKLGGIQHCYADLKGFAMGTLFDSILIKFNTTDTVIIKTFE</sequence>
<feature type="domain" description="Generative cell specific-1/HAP2" evidence="11">
    <location>
        <begin position="179"/>
        <end position="365"/>
    </location>
</feature>
<evidence type="ECO:0000256" key="8">
    <source>
        <dbReference type="ARBA" id="ARBA00023136"/>
    </source>
</evidence>
<keyword evidence="10" id="KW-0278">Fertilization</keyword>
<evidence type="ECO:0000313" key="12">
    <source>
        <dbReference type="EMBL" id="EFA78081.1"/>
    </source>
</evidence>
<dbReference type="RefSeq" id="XP_020430208.1">
    <property type="nucleotide sequence ID" value="XM_020579533.1"/>
</dbReference>
<proteinExistence type="inferred from homology"/>
<dbReference type="InterPro" id="IPR018928">
    <property type="entry name" value="HAP2/GCS1_dom"/>
</dbReference>
<evidence type="ECO:0000256" key="10">
    <source>
        <dbReference type="ARBA" id="ARBA00023279"/>
    </source>
</evidence>
<evidence type="ECO:0000256" key="2">
    <source>
        <dbReference type="ARBA" id="ARBA00010929"/>
    </source>
</evidence>
<evidence type="ECO:0000256" key="5">
    <source>
        <dbReference type="ARBA" id="ARBA00022729"/>
    </source>
</evidence>
<dbReference type="Pfam" id="PF10699">
    <property type="entry name" value="HAP2-GCS1"/>
    <property type="match status" value="2"/>
</dbReference>